<evidence type="ECO:0000313" key="1">
    <source>
        <dbReference type="EMBL" id="KAH7903500.1"/>
    </source>
</evidence>
<reference evidence="1" key="1">
    <citation type="journal article" date="2021" name="New Phytol.">
        <title>Evolutionary innovations through gain and loss of genes in the ectomycorrhizal Boletales.</title>
        <authorList>
            <person name="Wu G."/>
            <person name="Miyauchi S."/>
            <person name="Morin E."/>
            <person name="Kuo A."/>
            <person name="Drula E."/>
            <person name="Varga T."/>
            <person name="Kohler A."/>
            <person name="Feng B."/>
            <person name="Cao Y."/>
            <person name="Lipzen A."/>
            <person name="Daum C."/>
            <person name="Hundley H."/>
            <person name="Pangilinan J."/>
            <person name="Johnson J."/>
            <person name="Barry K."/>
            <person name="LaButti K."/>
            <person name="Ng V."/>
            <person name="Ahrendt S."/>
            <person name="Min B."/>
            <person name="Choi I.G."/>
            <person name="Park H."/>
            <person name="Plett J.M."/>
            <person name="Magnuson J."/>
            <person name="Spatafora J.W."/>
            <person name="Nagy L.G."/>
            <person name="Henrissat B."/>
            <person name="Grigoriev I.V."/>
            <person name="Yang Z.L."/>
            <person name="Xu J."/>
            <person name="Martin F.M."/>
        </authorList>
    </citation>
    <scope>NUCLEOTIDE SEQUENCE</scope>
    <source>
        <strain evidence="1">ATCC 28755</strain>
    </source>
</reference>
<accession>A0ACB7ZQY5</accession>
<organism evidence="1 2">
    <name type="scientific">Hygrophoropsis aurantiaca</name>
    <dbReference type="NCBI Taxonomy" id="72124"/>
    <lineage>
        <taxon>Eukaryota</taxon>
        <taxon>Fungi</taxon>
        <taxon>Dikarya</taxon>
        <taxon>Basidiomycota</taxon>
        <taxon>Agaricomycotina</taxon>
        <taxon>Agaricomycetes</taxon>
        <taxon>Agaricomycetidae</taxon>
        <taxon>Boletales</taxon>
        <taxon>Coniophorineae</taxon>
        <taxon>Hygrophoropsidaceae</taxon>
        <taxon>Hygrophoropsis</taxon>
    </lineage>
</organism>
<dbReference type="EMBL" id="MU268930">
    <property type="protein sequence ID" value="KAH7903500.1"/>
    <property type="molecule type" value="Genomic_DNA"/>
</dbReference>
<comment type="caution">
    <text evidence="1">The sequence shown here is derived from an EMBL/GenBank/DDBJ whole genome shotgun (WGS) entry which is preliminary data.</text>
</comment>
<name>A0ACB7ZQY5_9AGAM</name>
<proteinExistence type="predicted"/>
<evidence type="ECO:0000313" key="2">
    <source>
        <dbReference type="Proteomes" id="UP000790377"/>
    </source>
</evidence>
<sequence length="232" mass="25699">MVIRRNLGAMNEPADNRPPAKAVEEKPRPFRTEDIDALRKGSSWLTSDASSRHDSCSNWSFSTHQTHHHRSSMRLNPAAVSQQSLVPKSSYWFNPPNSAHAQDSDIPLVPPLPSPHRPSSSPTCCGGLRDDPDPFRRGVSQLGCLLAPHHFTLCAGILTSQMLSRSASSINLRTFDSFATRRSHLREGEVPSSWSCASGITTKILRRSWPTGMESATTSDDGMSEWKFFMPD</sequence>
<dbReference type="Proteomes" id="UP000790377">
    <property type="component" value="Unassembled WGS sequence"/>
</dbReference>
<protein>
    <submittedName>
        <fullName evidence="1">Uncharacterized protein</fullName>
    </submittedName>
</protein>
<keyword evidence="2" id="KW-1185">Reference proteome</keyword>
<gene>
    <name evidence="1" type="ORF">BJ138DRAFT_1192966</name>
</gene>